<gene>
    <name evidence="1" type="ORF">HICCMSTLAB_LOCUS9697</name>
</gene>
<accession>A0A8J2MPJ0</accession>
<keyword evidence="2" id="KW-1185">Reference proteome</keyword>
<name>A0A8J2MPJ0_COTCN</name>
<dbReference type="Proteomes" id="UP000786811">
    <property type="component" value="Unassembled WGS sequence"/>
</dbReference>
<organism evidence="1 2">
    <name type="scientific">Cotesia congregata</name>
    <name type="common">Parasitoid wasp</name>
    <name type="synonym">Apanteles congregatus</name>
    <dbReference type="NCBI Taxonomy" id="51543"/>
    <lineage>
        <taxon>Eukaryota</taxon>
        <taxon>Metazoa</taxon>
        <taxon>Ecdysozoa</taxon>
        <taxon>Arthropoda</taxon>
        <taxon>Hexapoda</taxon>
        <taxon>Insecta</taxon>
        <taxon>Pterygota</taxon>
        <taxon>Neoptera</taxon>
        <taxon>Endopterygota</taxon>
        <taxon>Hymenoptera</taxon>
        <taxon>Apocrita</taxon>
        <taxon>Ichneumonoidea</taxon>
        <taxon>Braconidae</taxon>
        <taxon>Microgastrinae</taxon>
        <taxon>Cotesia</taxon>
    </lineage>
</organism>
<evidence type="ECO:0000313" key="2">
    <source>
        <dbReference type="Proteomes" id="UP000786811"/>
    </source>
</evidence>
<protein>
    <submittedName>
        <fullName evidence="1">Uncharacterized protein</fullName>
    </submittedName>
</protein>
<dbReference type="EMBL" id="CAJNRD030001122">
    <property type="protein sequence ID" value="CAG5100624.1"/>
    <property type="molecule type" value="Genomic_DNA"/>
</dbReference>
<dbReference type="AlphaFoldDB" id="A0A8J2MPJ0"/>
<evidence type="ECO:0000313" key="1">
    <source>
        <dbReference type="EMBL" id="CAG5100624.1"/>
    </source>
</evidence>
<dbReference type="OrthoDB" id="7667520at2759"/>
<reference evidence="1" key="1">
    <citation type="submission" date="2021-04" db="EMBL/GenBank/DDBJ databases">
        <authorList>
            <person name="Chebbi M.A.C M."/>
        </authorList>
    </citation>
    <scope>NUCLEOTIDE SEQUENCE</scope>
</reference>
<comment type="caution">
    <text evidence="1">The sequence shown here is derived from an EMBL/GenBank/DDBJ whole genome shotgun (WGS) entry which is preliminary data.</text>
</comment>
<sequence>MDFSLQKQPRKLEIMSPDLVLEAAFDRGNVNSRHAMYIISVTLKSARFDIKTVIVSFNTIHRKRAFHVTEIELEKLLERKLIWFPCHHYIWEIVLKGVFKVFWPTQSGPNVQIFTRFKNSWDKITLDNSKWQSGMTDAVVAITIEDNAVDLLVFFKSYLQMKYNFSYDLGVFVKFQNRL</sequence>
<proteinExistence type="predicted"/>